<keyword evidence="2" id="KW-1185">Reference proteome</keyword>
<evidence type="ECO:0000313" key="2">
    <source>
        <dbReference type="Proteomes" id="UP001430953"/>
    </source>
</evidence>
<dbReference type="AlphaFoldDB" id="A0AAW2FQZ5"/>
<reference evidence="1 2" key="1">
    <citation type="submission" date="2023-03" db="EMBL/GenBank/DDBJ databases">
        <title>High recombination rates correlate with genetic variation in Cardiocondyla obscurior ants.</title>
        <authorList>
            <person name="Errbii M."/>
        </authorList>
    </citation>
    <scope>NUCLEOTIDE SEQUENCE [LARGE SCALE GENOMIC DNA]</scope>
    <source>
        <strain evidence="1">Alpha-2009</strain>
        <tissue evidence="1">Whole body</tissue>
    </source>
</reference>
<sequence>MGAGVIAPVIEFSSLNSAVCFLSLSLSLSSLNRPFHIQTIASLRESFRRCRREHTVWNNIGCCKIRRSCIYPARVSVYCRDDQWPEERSPFVTKREREKER</sequence>
<gene>
    <name evidence="1" type="ORF">PUN28_009207</name>
</gene>
<accession>A0AAW2FQZ5</accession>
<comment type="caution">
    <text evidence="1">The sequence shown here is derived from an EMBL/GenBank/DDBJ whole genome shotgun (WGS) entry which is preliminary data.</text>
</comment>
<evidence type="ECO:0000313" key="1">
    <source>
        <dbReference type="EMBL" id="KAL0118389.1"/>
    </source>
</evidence>
<organism evidence="1 2">
    <name type="scientific">Cardiocondyla obscurior</name>
    <dbReference type="NCBI Taxonomy" id="286306"/>
    <lineage>
        <taxon>Eukaryota</taxon>
        <taxon>Metazoa</taxon>
        <taxon>Ecdysozoa</taxon>
        <taxon>Arthropoda</taxon>
        <taxon>Hexapoda</taxon>
        <taxon>Insecta</taxon>
        <taxon>Pterygota</taxon>
        <taxon>Neoptera</taxon>
        <taxon>Endopterygota</taxon>
        <taxon>Hymenoptera</taxon>
        <taxon>Apocrita</taxon>
        <taxon>Aculeata</taxon>
        <taxon>Formicoidea</taxon>
        <taxon>Formicidae</taxon>
        <taxon>Myrmicinae</taxon>
        <taxon>Cardiocondyla</taxon>
    </lineage>
</organism>
<dbReference type="Proteomes" id="UP001430953">
    <property type="component" value="Unassembled WGS sequence"/>
</dbReference>
<name>A0AAW2FQZ5_9HYME</name>
<protein>
    <recommendedName>
        <fullName evidence="3">Secreted protein</fullName>
    </recommendedName>
</protein>
<dbReference type="EMBL" id="JADYXP020000008">
    <property type="protein sequence ID" value="KAL0118389.1"/>
    <property type="molecule type" value="Genomic_DNA"/>
</dbReference>
<proteinExistence type="predicted"/>
<evidence type="ECO:0008006" key="3">
    <source>
        <dbReference type="Google" id="ProtNLM"/>
    </source>
</evidence>